<feature type="compositionally biased region" description="Basic and acidic residues" evidence="1">
    <location>
        <begin position="1"/>
        <end position="15"/>
    </location>
</feature>
<feature type="region of interest" description="Disordered" evidence="1">
    <location>
        <begin position="43"/>
        <end position="62"/>
    </location>
</feature>
<dbReference type="AlphaFoldDB" id="A0AAI8YHN3"/>
<gene>
    <name evidence="2" type="ORF">KHLLAP_LOCUS5688</name>
</gene>
<name>A0AAI8YHN3_9PEZI</name>
<proteinExistence type="predicted"/>
<comment type="caution">
    <text evidence="2">The sequence shown here is derived from an EMBL/GenBank/DDBJ whole genome shotgun (WGS) entry which is preliminary data.</text>
</comment>
<keyword evidence="3" id="KW-1185">Reference proteome</keyword>
<organism evidence="2 3">
    <name type="scientific">Anthostomella pinea</name>
    <dbReference type="NCBI Taxonomy" id="933095"/>
    <lineage>
        <taxon>Eukaryota</taxon>
        <taxon>Fungi</taxon>
        <taxon>Dikarya</taxon>
        <taxon>Ascomycota</taxon>
        <taxon>Pezizomycotina</taxon>
        <taxon>Sordariomycetes</taxon>
        <taxon>Xylariomycetidae</taxon>
        <taxon>Xylariales</taxon>
        <taxon>Xylariaceae</taxon>
        <taxon>Anthostomella</taxon>
    </lineage>
</organism>
<evidence type="ECO:0000313" key="2">
    <source>
        <dbReference type="EMBL" id="CAJ2505220.1"/>
    </source>
</evidence>
<sequence length="186" mass="20214">MASQRDTEVSRERRQSPSSSLPQSGDIVQQSYIHLAAVTLDEDYDLPSTPPNSPSSAYGWETSSQDYHCPMPNNDITLPIFGLTPMESFLYSDEDRVFGCVPNGPFDSGYVRDQNHDDEGSISLYSRAPTPVAESIELEPSTQEAGLTISPRSEPLATEDTAFYGIGSQFGMGVRVTSGMMSTGTV</sequence>
<accession>A0AAI8YHN3</accession>
<protein>
    <submittedName>
        <fullName evidence="2">Uu.00g126140.m01.CDS01</fullName>
    </submittedName>
</protein>
<feature type="region of interest" description="Disordered" evidence="1">
    <location>
        <begin position="1"/>
        <end position="27"/>
    </location>
</feature>
<evidence type="ECO:0000313" key="3">
    <source>
        <dbReference type="Proteomes" id="UP001295740"/>
    </source>
</evidence>
<dbReference type="Proteomes" id="UP001295740">
    <property type="component" value="Unassembled WGS sequence"/>
</dbReference>
<reference evidence="2" key="1">
    <citation type="submission" date="2023-10" db="EMBL/GenBank/DDBJ databases">
        <authorList>
            <person name="Hackl T."/>
        </authorList>
    </citation>
    <scope>NUCLEOTIDE SEQUENCE</scope>
</reference>
<dbReference type="EMBL" id="CAUWAG010000007">
    <property type="protein sequence ID" value="CAJ2505220.1"/>
    <property type="molecule type" value="Genomic_DNA"/>
</dbReference>
<evidence type="ECO:0000256" key="1">
    <source>
        <dbReference type="SAM" id="MobiDB-lite"/>
    </source>
</evidence>